<reference evidence="3 4" key="1">
    <citation type="journal article" date="2019" name="Emerg. Microbes Infect.">
        <title>Comprehensive subspecies identification of 175 nontuberculous mycobacteria species based on 7547 genomic profiles.</title>
        <authorList>
            <person name="Matsumoto Y."/>
            <person name="Kinjo T."/>
            <person name="Motooka D."/>
            <person name="Nabeya D."/>
            <person name="Jung N."/>
            <person name="Uechi K."/>
            <person name="Horii T."/>
            <person name="Iida T."/>
            <person name="Fujita J."/>
            <person name="Nakamura S."/>
        </authorList>
    </citation>
    <scope>NUCLEOTIDE SEQUENCE [LARGE SCALE GENOMIC DNA]</scope>
    <source>
        <strain evidence="3 4">JCM 6399</strain>
    </source>
</reference>
<dbReference type="GO" id="GO:0008194">
    <property type="term" value="F:UDP-glycosyltransferase activity"/>
    <property type="evidence" value="ECO:0007669"/>
    <property type="project" value="InterPro"/>
</dbReference>
<organism evidence="3 4">
    <name type="scientific">Mycobacterium gallinarum</name>
    <dbReference type="NCBI Taxonomy" id="39689"/>
    <lineage>
        <taxon>Bacteria</taxon>
        <taxon>Bacillati</taxon>
        <taxon>Actinomycetota</taxon>
        <taxon>Actinomycetes</taxon>
        <taxon>Mycobacteriales</taxon>
        <taxon>Mycobacteriaceae</taxon>
        <taxon>Mycobacterium</taxon>
    </lineage>
</organism>
<sequence>MKFALASYGSRGDIEPCAAVGRELQRRGHDVWMAVPPDLVGFVESAGLCAVPYGLDTRAWLEVHRDLWTRIFRNVWKVQDLIRLVHEVREPIAECWEKISTPLMSLADGADLLFTGLSFEQPAANVAEFYEIPLATLHYHPARANDQLMPFVPAPLGRFAIKVDEWVGWRISKKLDDAQRRELGLPKATGPASGRIAGRRSLEIQAYDEPCFPGLAAEWAKWDGQRPFVGALTLELATESDEDVEEWIASGSPPIFFGFGSIPVESPADLVVMIAAVCAQLGERALIGAGWSDFSDVPTFDHVKVVGTVNFATIFPSCRAVVHHGAAGTTAAGLRAGVPTLILWTLPDQSFWGVRLKRLGLGIARRFSGITRESLVEDLRTILAPDVVARAAEFATRMTTPAQSVRSAADHVENFARLGRVG</sequence>
<dbReference type="CDD" id="cd03784">
    <property type="entry name" value="GT1_Gtf-like"/>
    <property type="match status" value="1"/>
</dbReference>
<feature type="domain" description="Glycosyltransferase family 28 N-terminal" evidence="1">
    <location>
        <begin position="3"/>
        <end position="82"/>
    </location>
</feature>
<dbReference type="Gene3D" id="3.40.50.2000">
    <property type="entry name" value="Glycogen Phosphorylase B"/>
    <property type="match status" value="2"/>
</dbReference>
<protein>
    <submittedName>
        <fullName evidence="3">Glycosyltransferase GtfA</fullName>
    </submittedName>
</protein>
<evidence type="ECO:0000259" key="1">
    <source>
        <dbReference type="Pfam" id="PF03033"/>
    </source>
</evidence>
<dbReference type="RefSeq" id="WP_163736438.1">
    <property type="nucleotide sequence ID" value="NZ_AP022601.1"/>
</dbReference>
<evidence type="ECO:0000313" key="3">
    <source>
        <dbReference type="EMBL" id="BBY96205.1"/>
    </source>
</evidence>
<evidence type="ECO:0000259" key="2">
    <source>
        <dbReference type="Pfam" id="PF06722"/>
    </source>
</evidence>
<dbReference type="GO" id="GO:0016758">
    <property type="term" value="F:hexosyltransferase activity"/>
    <property type="evidence" value="ECO:0007669"/>
    <property type="project" value="InterPro"/>
</dbReference>
<dbReference type="Pfam" id="PF06722">
    <property type="entry name" value="EryCIII-like_C"/>
    <property type="match status" value="1"/>
</dbReference>
<evidence type="ECO:0000313" key="4">
    <source>
        <dbReference type="Proteomes" id="UP000465785"/>
    </source>
</evidence>
<dbReference type="PANTHER" id="PTHR48050:SF13">
    <property type="entry name" value="STEROL 3-BETA-GLUCOSYLTRANSFERASE UGT80A2"/>
    <property type="match status" value="1"/>
</dbReference>
<keyword evidence="4" id="KW-1185">Reference proteome</keyword>
<dbReference type="Proteomes" id="UP000465785">
    <property type="component" value="Chromosome"/>
</dbReference>
<proteinExistence type="predicted"/>
<dbReference type="EMBL" id="AP022601">
    <property type="protein sequence ID" value="BBY96205.1"/>
    <property type="molecule type" value="Genomic_DNA"/>
</dbReference>
<dbReference type="GO" id="GO:0033072">
    <property type="term" value="P:vancomycin biosynthetic process"/>
    <property type="evidence" value="ECO:0007669"/>
    <property type="project" value="UniProtKB-ARBA"/>
</dbReference>
<dbReference type="InterPro" id="IPR010610">
    <property type="entry name" value="EryCIII-like_C"/>
</dbReference>
<dbReference type="AlphaFoldDB" id="A0A9W4FIF9"/>
<gene>
    <name evidence="3" type="ORF">MGALJ_58740</name>
</gene>
<dbReference type="Pfam" id="PF03033">
    <property type="entry name" value="Glyco_transf_28"/>
    <property type="match status" value="1"/>
</dbReference>
<dbReference type="InterPro" id="IPR004276">
    <property type="entry name" value="GlycoTrans_28_N"/>
</dbReference>
<feature type="domain" description="Erythromycin biosynthesis protein CIII-like C-terminal" evidence="2">
    <location>
        <begin position="293"/>
        <end position="386"/>
    </location>
</feature>
<dbReference type="KEGG" id="mgau:MGALJ_58740"/>
<accession>A0A9W4FIF9</accession>
<dbReference type="PANTHER" id="PTHR48050">
    <property type="entry name" value="STEROL 3-BETA-GLUCOSYLTRANSFERASE"/>
    <property type="match status" value="1"/>
</dbReference>
<name>A0A9W4FIF9_9MYCO</name>
<dbReference type="GO" id="GO:0005975">
    <property type="term" value="P:carbohydrate metabolic process"/>
    <property type="evidence" value="ECO:0007669"/>
    <property type="project" value="InterPro"/>
</dbReference>
<dbReference type="SUPFAM" id="SSF53756">
    <property type="entry name" value="UDP-Glycosyltransferase/glycogen phosphorylase"/>
    <property type="match status" value="1"/>
</dbReference>
<dbReference type="FunFam" id="3.40.50.2000:FF:000009">
    <property type="entry name" value="Sterol 3-beta-glucosyltransferase UGT80A2"/>
    <property type="match status" value="1"/>
</dbReference>
<dbReference type="InterPro" id="IPR050426">
    <property type="entry name" value="Glycosyltransferase_28"/>
</dbReference>
<dbReference type="InterPro" id="IPR002213">
    <property type="entry name" value="UDP_glucos_trans"/>
</dbReference>